<accession>A0A3P6RNJ6</accession>
<keyword evidence="1" id="KW-1133">Transmembrane helix</keyword>
<dbReference type="GO" id="GO:0016020">
    <property type="term" value="C:membrane"/>
    <property type="evidence" value="ECO:0007669"/>
    <property type="project" value="TreeGrafter"/>
</dbReference>
<keyword evidence="1" id="KW-0472">Membrane</keyword>
<keyword evidence="4" id="KW-1185">Reference proteome</keyword>
<dbReference type="EMBL" id="UYRV01008474">
    <property type="protein sequence ID" value="VDK55595.1"/>
    <property type="molecule type" value="Genomic_DNA"/>
</dbReference>
<feature type="domain" description="Acyltransferase 3" evidence="2">
    <location>
        <begin position="49"/>
        <end position="127"/>
    </location>
</feature>
<gene>
    <name evidence="3" type="ORF">CGOC_LOCUS3369</name>
</gene>
<organism evidence="3 4">
    <name type="scientific">Cylicostephanus goldi</name>
    <name type="common">Nematode worm</name>
    <dbReference type="NCBI Taxonomy" id="71465"/>
    <lineage>
        <taxon>Eukaryota</taxon>
        <taxon>Metazoa</taxon>
        <taxon>Ecdysozoa</taxon>
        <taxon>Nematoda</taxon>
        <taxon>Chromadorea</taxon>
        <taxon>Rhabditida</taxon>
        <taxon>Rhabditina</taxon>
        <taxon>Rhabditomorpha</taxon>
        <taxon>Strongyloidea</taxon>
        <taxon>Strongylidae</taxon>
        <taxon>Cylicostephanus</taxon>
    </lineage>
</organism>
<dbReference type="AlphaFoldDB" id="A0A3P6RNJ6"/>
<evidence type="ECO:0000313" key="3">
    <source>
        <dbReference type="EMBL" id="VDK55595.1"/>
    </source>
</evidence>
<dbReference type="InterPro" id="IPR002656">
    <property type="entry name" value="Acyl_transf_3_dom"/>
</dbReference>
<dbReference type="InterPro" id="IPR050879">
    <property type="entry name" value="Acyltransferase_3"/>
</dbReference>
<feature type="transmembrane region" description="Helical" evidence="1">
    <location>
        <begin position="51"/>
        <end position="68"/>
    </location>
</feature>
<evidence type="ECO:0000313" key="4">
    <source>
        <dbReference type="Proteomes" id="UP000271889"/>
    </source>
</evidence>
<dbReference type="Proteomes" id="UP000271889">
    <property type="component" value="Unassembled WGS sequence"/>
</dbReference>
<reference evidence="3 4" key="1">
    <citation type="submission" date="2018-11" db="EMBL/GenBank/DDBJ databases">
        <authorList>
            <consortium name="Pathogen Informatics"/>
        </authorList>
    </citation>
    <scope>NUCLEOTIDE SEQUENCE [LARGE SCALE GENOMIC DNA]</scope>
</reference>
<protein>
    <recommendedName>
        <fullName evidence="2">Acyltransferase 3 domain-containing protein</fullName>
    </recommendedName>
</protein>
<evidence type="ECO:0000259" key="2">
    <source>
        <dbReference type="Pfam" id="PF01757"/>
    </source>
</evidence>
<keyword evidence="1" id="KW-0812">Transmembrane</keyword>
<dbReference type="PANTHER" id="PTHR23028">
    <property type="entry name" value="ACETYLTRANSFERASE"/>
    <property type="match status" value="1"/>
</dbReference>
<dbReference type="Pfam" id="PF01757">
    <property type="entry name" value="Acyl_transf_3"/>
    <property type="match status" value="1"/>
</dbReference>
<proteinExistence type="predicted"/>
<sequence length="138" mass="15917">MFTVLQQSFSCSIFRKISLVIATISRVENGKENGNIYQDHFIHESSKRADLQGLRGVAILLVLVMHLIPKSCSFGFVGVDIFFVLSGYLMSRILLREEITAVSILDFYRRRFKRIVPLCMMNAVITYACKIYFCKRYS</sequence>
<dbReference type="PANTHER" id="PTHR23028:SF53">
    <property type="entry name" value="ACYL_TRANSF_3 DOMAIN-CONTAINING PROTEIN"/>
    <property type="match status" value="1"/>
</dbReference>
<feature type="transmembrane region" description="Helical" evidence="1">
    <location>
        <begin position="74"/>
        <end position="95"/>
    </location>
</feature>
<dbReference type="GO" id="GO:0016747">
    <property type="term" value="F:acyltransferase activity, transferring groups other than amino-acyl groups"/>
    <property type="evidence" value="ECO:0007669"/>
    <property type="project" value="InterPro"/>
</dbReference>
<evidence type="ECO:0000256" key="1">
    <source>
        <dbReference type="SAM" id="Phobius"/>
    </source>
</evidence>
<feature type="transmembrane region" description="Helical" evidence="1">
    <location>
        <begin position="115"/>
        <end position="133"/>
    </location>
</feature>
<dbReference type="OrthoDB" id="10061508at2759"/>
<name>A0A3P6RNJ6_CYLGO</name>
<dbReference type="GO" id="GO:0000271">
    <property type="term" value="P:polysaccharide biosynthetic process"/>
    <property type="evidence" value="ECO:0007669"/>
    <property type="project" value="TreeGrafter"/>
</dbReference>